<gene>
    <name evidence="1" type="ORF">NDU88_000455</name>
</gene>
<organism evidence="1 2">
    <name type="scientific">Pleurodeles waltl</name>
    <name type="common">Iberian ribbed newt</name>
    <dbReference type="NCBI Taxonomy" id="8319"/>
    <lineage>
        <taxon>Eukaryota</taxon>
        <taxon>Metazoa</taxon>
        <taxon>Chordata</taxon>
        <taxon>Craniata</taxon>
        <taxon>Vertebrata</taxon>
        <taxon>Euteleostomi</taxon>
        <taxon>Amphibia</taxon>
        <taxon>Batrachia</taxon>
        <taxon>Caudata</taxon>
        <taxon>Salamandroidea</taxon>
        <taxon>Salamandridae</taxon>
        <taxon>Pleurodelinae</taxon>
        <taxon>Pleurodeles</taxon>
    </lineage>
</organism>
<reference evidence="1" key="1">
    <citation type="journal article" date="2022" name="bioRxiv">
        <title>Sequencing and chromosome-scale assembly of the giantPleurodeles waltlgenome.</title>
        <authorList>
            <person name="Brown T."/>
            <person name="Elewa A."/>
            <person name="Iarovenko S."/>
            <person name="Subramanian E."/>
            <person name="Araus A.J."/>
            <person name="Petzold A."/>
            <person name="Susuki M."/>
            <person name="Suzuki K.-i.T."/>
            <person name="Hayashi T."/>
            <person name="Toyoda A."/>
            <person name="Oliveira C."/>
            <person name="Osipova E."/>
            <person name="Leigh N.D."/>
            <person name="Simon A."/>
            <person name="Yun M.H."/>
        </authorList>
    </citation>
    <scope>NUCLEOTIDE SEQUENCE</scope>
    <source>
        <strain evidence="1">20211129_DDA</strain>
        <tissue evidence="1">Liver</tissue>
    </source>
</reference>
<sequence>MGRTKGSDPWSLYRSESLGQESIQRGTLVLEERLHNLDNRIGMEEGAGDSHAETREDYHQALDRLPCLDYKDYIAKNHDEEGRAGRLLAWWVAVPTREKPITQILTDDGLLLYSPKDINNTFQTYYEQLYNHPGYLPETAD</sequence>
<evidence type="ECO:0000313" key="1">
    <source>
        <dbReference type="EMBL" id="KAJ1168532.1"/>
    </source>
</evidence>
<protein>
    <submittedName>
        <fullName evidence="1">Uncharacterized protein</fullName>
    </submittedName>
</protein>
<dbReference type="EMBL" id="JANPWB010000007">
    <property type="protein sequence ID" value="KAJ1168532.1"/>
    <property type="molecule type" value="Genomic_DNA"/>
</dbReference>
<dbReference type="AlphaFoldDB" id="A0AAV7SWH0"/>
<proteinExistence type="predicted"/>
<dbReference type="Proteomes" id="UP001066276">
    <property type="component" value="Chromosome 4_1"/>
</dbReference>
<accession>A0AAV7SWH0</accession>
<evidence type="ECO:0000313" key="2">
    <source>
        <dbReference type="Proteomes" id="UP001066276"/>
    </source>
</evidence>
<name>A0AAV7SWH0_PLEWA</name>
<comment type="caution">
    <text evidence="1">The sequence shown here is derived from an EMBL/GenBank/DDBJ whole genome shotgun (WGS) entry which is preliminary data.</text>
</comment>
<keyword evidence="2" id="KW-1185">Reference proteome</keyword>